<feature type="region of interest" description="Disordered" evidence="1">
    <location>
        <begin position="95"/>
        <end position="135"/>
    </location>
</feature>
<dbReference type="EMBL" id="WHWB01034553">
    <property type="protein sequence ID" value="KAJ7408265.1"/>
    <property type="molecule type" value="Genomic_DNA"/>
</dbReference>
<proteinExistence type="predicted"/>
<name>A0ABQ9CT97_9PASS</name>
<evidence type="ECO:0000256" key="1">
    <source>
        <dbReference type="SAM" id="MobiDB-lite"/>
    </source>
</evidence>
<feature type="compositionally biased region" description="Polar residues" evidence="1">
    <location>
        <begin position="109"/>
        <end position="118"/>
    </location>
</feature>
<protein>
    <submittedName>
        <fullName evidence="2">Uncharacterized protein</fullName>
    </submittedName>
</protein>
<gene>
    <name evidence="2" type="ORF">WISP_121859</name>
</gene>
<reference evidence="2" key="1">
    <citation type="submission" date="2019-10" db="EMBL/GenBank/DDBJ databases">
        <authorList>
            <person name="Soares A.E.R."/>
            <person name="Aleixo A."/>
            <person name="Schneider P."/>
            <person name="Miyaki C.Y."/>
            <person name="Schneider M.P."/>
            <person name="Mello C."/>
            <person name="Vasconcelos A.T.R."/>
        </authorList>
    </citation>
    <scope>NUCLEOTIDE SEQUENCE</scope>
    <source>
        <tissue evidence="2">Muscle</tissue>
    </source>
</reference>
<evidence type="ECO:0000313" key="3">
    <source>
        <dbReference type="Proteomes" id="UP001145742"/>
    </source>
</evidence>
<accession>A0ABQ9CT97</accession>
<evidence type="ECO:0000313" key="2">
    <source>
        <dbReference type="EMBL" id="KAJ7408265.1"/>
    </source>
</evidence>
<sequence length="264" mass="28844">MDSETLFSFSKFAQDTQLCDAVDIPEGRDAIHRDPDRLERAETPLPITKPDLGSDLSLGHHKRCCCLAFAPACYEAQPGIMALRVGPLKIQKSNVVTQQSSEERPVSLWSGTKTQSTRLKSKGPTDPAKGQEEELGMTKVADDDDAVQALGMSCFQRDRLDAERDVAKQRQLSPPISDELPADESSTCLVGTPCAPPDDGCTPHRCTVASEHKLKTYKKQGKSSCDFAKGGNEVDKTVQHCTMERPFPETEVLIESEHVGKAMG</sequence>
<dbReference type="Proteomes" id="UP001145742">
    <property type="component" value="Unassembled WGS sequence"/>
</dbReference>
<keyword evidence="3" id="KW-1185">Reference proteome</keyword>
<comment type="caution">
    <text evidence="2">The sequence shown here is derived from an EMBL/GenBank/DDBJ whole genome shotgun (WGS) entry which is preliminary data.</text>
</comment>
<organism evidence="2 3">
    <name type="scientific">Willisornis vidua</name>
    <name type="common">Xingu scale-backed antbird</name>
    <dbReference type="NCBI Taxonomy" id="1566151"/>
    <lineage>
        <taxon>Eukaryota</taxon>
        <taxon>Metazoa</taxon>
        <taxon>Chordata</taxon>
        <taxon>Craniata</taxon>
        <taxon>Vertebrata</taxon>
        <taxon>Euteleostomi</taxon>
        <taxon>Archelosauria</taxon>
        <taxon>Archosauria</taxon>
        <taxon>Dinosauria</taxon>
        <taxon>Saurischia</taxon>
        <taxon>Theropoda</taxon>
        <taxon>Coelurosauria</taxon>
        <taxon>Aves</taxon>
        <taxon>Neognathae</taxon>
        <taxon>Neoaves</taxon>
        <taxon>Telluraves</taxon>
        <taxon>Australaves</taxon>
        <taxon>Passeriformes</taxon>
        <taxon>Thamnophilidae</taxon>
        <taxon>Willisornis</taxon>
    </lineage>
</organism>